<organism evidence="6 7">
    <name type="scientific">Actinomadura namibiensis</name>
    <dbReference type="NCBI Taxonomy" id="182080"/>
    <lineage>
        <taxon>Bacteria</taxon>
        <taxon>Bacillati</taxon>
        <taxon>Actinomycetota</taxon>
        <taxon>Actinomycetes</taxon>
        <taxon>Streptosporangiales</taxon>
        <taxon>Thermomonosporaceae</taxon>
        <taxon>Actinomadura</taxon>
    </lineage>
</organism>
<proteinExistence type="inferred from homology"/>
<dbReference type="InterPro" id="IPR036390">
    <property type="entry name" value="WH_DNA-bd_sf"/>
</dbReference>
<keyword evidence="7" id="KW-1185">Reference proteome</keyword>
<dbReference type="Gene3D" id="1.10.10.10">
    <property type="entry name" value="Winged helix-like DNA-binding domain superfamily/Winged helix DNA-binding domain"/>
    <property type="match status" value="1"/>
</dbReference>
<evidence type="ECO:0000256" key="3">
    <source>
        <dbReference type="ARBA" id="ARBA00023125"/>
    </source>
</evidence>
<reference evidence="6 7" key="1">
    <citation type="submission" date="2020-08" db="EMBL/GenBank/DDBJ databases">
        <title>Genomic Encyclopedia of Type Strains, Phase IV (KMG-IV): sequencing the most valuable type-strain genomes for metagenomic binning, comparative biology and taxonomic classification.</title>
        <authorList>
            <person name="Goeker M."/>
        </authorList>
    </citation>
    <scope>NUCLEOTIDE SEQUENCE [LARGE SCALE GENOMIC DNA]</scope>
    <source>
        <strain evidence="6 7">DSM 44197</strain>
    </source>
</reference>
<dbReference type="GO" id="GO:0003700">
    <property type="term" value="F:DNA-binding transcription factor activity"/>
    <property type="evidence" value="ECO:0007669"/>
    <property type="project" value="InterPro"/>
</dbReference>
<evidence type="ECO:0000256" key="2">
    <source>
        <dbReference type="ARBA" id="ARBA00023015"/>
    </source>
</evidence>
<dbReference type="GO" id="GO:0003677">
    <property type="term" value="F:DNA binding"/>
    <property type="evidence" value="ECO:0007669"/>
    <property type="project" value="UniProtKB-KW"/>
</dbReference>
<comment type="caution">
    <text evidence="6">The sequence shown here is derived from an EMBL/GenBank/DDBJ whole genome shotgun (WGS) entry which is preliminary data.</text>
</comment>
<dbReference type="EMBL" id="JACJIA010000011">
    <property type="protein sequence ID" value="MBA8955192.1"/>
    <property type="molecule type" value="Genomic_DNA"/>
</dbReference>
<dbReference type="GO" id="GO:0032993">
    <property type="term" value="C:protein-DNA complex"/>
    <property type="evidence" value="ECO:0007669"/>
    <property type="project" value="TreeGrafter"/>
</dbReference>
<dbReference type="SUPFAM" id="SSF46785">
    <property type="entry name" value="Winged helix' DNA-binding domain"/>
    <property type="match status" value="1"/>
</dbReference>
<dbReference type="RefSeq" id="WP_182847213.1">
    <property type="nucleotide sequence ID" value="NZ_BAAALP010000076.1"/>
</dbReference>
<keyword evidence="2" id="KW-0805">Transcription regulation</keyword>
<accession>A0A7W3LVU6</accession>
<dbReference type="InterPro" id="IPR036388">
    <property type="entry name" value="WH-like_DNA-bd_sf"/>
</dbReference>
<dbReference type="Gene3D" id="3.40.190.10">
    <property type="entry name" value="Periplasmic binding protein-like II"/>
    <property type="match status" value="2"/>
</dbReference>
<evidence type="ECO:0000313" key="7">
    <source>
        <dbReference type="Proteomes" id="UP000572680"/>
    </source>
</evidence>
<keyword evidence="3 6" id="KW-0238">DNA-binding</keyword>
<dbReference type="PANTHER" id="PTHR30346">
    <property type="entry name" value="TRANSCRIPTIONAL DUAL REGULATOR HCAR-RELATED"/>
    <property type="match status" value="1"/>
</dbReference>
<dbReference type="PANTHER" id="PTHR30346:SF0">
    <property type="entry name" value="HCA OPERON TRANSCRIPTIONAL ACTIVATOR HCAR"/>
    <property type="match status" value="1"/>
</dbReference>
<dbReference type="Pfam" id="PF03466">
    <property type="entry name" value="LysR_substrate"/>
    <property type="match status" value="1"/>
</dbReference>
<dbReference type="InterPro" id="IPR005119">
    <property type="entry name" value="LysR_subst-bd"/>
</dbReference>
<dbReference type="Pfam" id="PF00126">
    <property type="entry name" value="HTH_1"/>
    <property type="match status" value="1"/>
</dbReference>
<gene>
    <name evidence="6" type="ORF">HNR61_006866</name>
</gene>
<dbReference type="SUPFAM" id="SSF53850">
    <property type="entry name" value="Periplasmic binding protein-like II"/>
    <property type="match status" value="1"/>
</dbReference>
<dbReference type="PROSITE" id="PS50931">
    <property type="entry name" value="HTH_LYSR"/>
    <property type="match status" value="1"/>
</dbReference>
<evidence type="ECO:0000313" key="6">
    <source>
        <dbReference type="EMBL" id="MBA8955192.1"/>
    </source>
</evidence>
<dbReference type="InterPro" id="IPR000847">
    <property type="entry name" value="LysR_HTH_N"/>
</dbReference>
<evidence type="ECO:0000256" key="4">
    <source>
        <dbReference type="ARBA" id="ARBA00023163"/>
    </source>
</evidence>
<protein>
    <submittedName>
        <fullName evidence="6">DNA-binding transcriptional LysR family regulator</fullName>
    </submittedName>
</protein>
<dbReference type="FunFam" id="1.10.10.10:FF:000001">
    <property type="entry name" value="LysR family transcriptional regulator"/>
    <property type="match status" value="1"/>
</dbReference>
<sequence>MELRDIEIFLTLAEELHFTRTADRLHVSPARVSQAIRKQEREVGARLFERTSRSVRLTPIGERLYADLRPAYREMREGMRRARLAARGETAVLRVGMLPGNAHDLRPYWEAFRDRHPDWGLRIRHNPFIDPFDPLRNGEVDVLVSWLPVEEPDLTVGPVVFTESRVLLATPDHPLAARTSASVEDLGDFGVLGPAAPLPDYWEDAFLPFETPSGRPIERGPVARQMDDILTTVSTGEVVHHLGAHAARYYNRPDVAFLPLRDAPRLRWGLVWRSDARCERIRALAGVVRDLGTADL</sequence>
<dbReference type="AlphaFoldDB" id="A0A7W3LVU6"/>
<evidence type="ECO:0000256" key="1">
    <source>
        <dbReference type="ARBA" id="ARBA00009437"/>
    </source>
</evidence>
<dbReference type="Proteomes" id="UP000572680">
    <property type="component" value="Unassembled WGS sequence"/>
</dbReference>
<comment type="similarity">
    <text evidence="1">Belongs to the LysR transcriptional regulatory family.</text>
</comment>
<keyword evidence="4" id="KW-0804">Transcription</keyword>
<evidence type="ECO:0000259" key="5">
    <source>
        <dbReference type="PROSITE" id="PS50931"/>
    </source>
</evidence>
<name>A0A7W3LVU6_ACTNM</name>
<feature type="domain" description="HTH lysR-type" evidence="5">
    <location>
        <begin position="1"/>
        <end position="58"/>
    </location>
</feature>